<evidence type="ECO:0000313" key="3">
    <source>
        <dbReference type="EMBL" id="RAO78256.1"/>
    </source>
</evidence>
<feature type="signal peptide" evidence="2">
    <location>
        <begin position="1"/>
        <end position="25"/>
    </location>
</feature>
<evidence type="ECO:0008006" key="5">
    <source>
        <dbReference type="Google" id="ProtNLM"/>
    </source>
</evidence>
<evidence type="ECO:0000256" key="1">
    <source>
        <dbReference type="SAM" id="Coils"/>
    </source>
</evidence>
<dbReference type="Proteomes" id="UP000248926">
    <property type="component" value="Unassembled WGS sequence"/>
</dbReference>
<dbReference type="AlphaFoldDB" id="A0A328PEP4"/>
<proteinExistence type="predicted"/>
<name>A0A328PEP4_9GAMM</name>
<dbReference type="OrthoDB" id="5950429at2"/>
<keyword evidence="2" id="KW-0732">Signal</keyword>
<keyword evidence="1" id="KW-0175">Coiled coil</keyword>
<comment type="caution">
    <text evidence="3">The sequence shown here is derived from an EMBL/GenBank/DDBJ whole genome shotgun (WGS) entry which is preliminary data.</text>
</comment>
<evidence type="ECO:0000256" key="2">
    <source>
        <dbReference type="SAM" id="SignalP"/>
    </source>
</evidence>
<gene>
    <name evidence="3" type="ORF">CA260_10670</name>
</gene>
<keyword evidence="4" id="KW-1185">Reference proteome</keyword>
<feature type="coiled-coil region" evidence="1">
    <location>
        <begin position="110"/>
        <end position="158"/>
    </location>
</feature>
<accession>A0A328PEP4</accession>
<protein>
    <recommendedName>
        <fullName evidence="5">Secreted protein</fullName>
    </recommendedName>
</protein>
<organism evidence="3 4">
    <name type="scientific">Dyella jiangningensis</name>
    <dbReference type="NCBI Taxonomy" id="1379159"/>
    <lineage>
        <taxon>Bacteria</taxon>
        <taxon>Pseudomonadati</taxon>
        <taxon>Pseudomonadota</taxon>
        <taxon>Gammaproteobacteria</taxon>
        <taxon>Lysobacterales</taxon>
        <taxon>Rhodanobacteraceae</taxon>
        <taxon>Dyella</taxon>
    </lineage>
</organism>
<sequence length="265" mass="29058">MMLHRCLRVFGGLLAAWFASPLVLAIEAHTKPLFDEQFASNVAMMLAGRATGSHNFSISGIHFEPVTREWVIQIDAEVDIQTAKHFVARVNESTSLACLEATPSVGCVAKEDIHQQVTTARQKVEELELAKKYPAPDLQQLTEVVLRYQVNADRLSNRAAPKARYFVSMPSPSTEGAVDLPPENLAKLRKDDIEAFPGSTWTQGASNGSMAIRFAVGLPIRRPDGNYDVTYSYYCGPLCAGWYTAVVAHDASGWRVVSSVMNAIS</sequence>
<dbReference type="EMBL" id="NFZS01000001">
    <property type="protein sequence ID" value="RAO78256.1"/>
    <property type="molecule type" value="Genomic_DNA"/>
</dbReference>
<reference evidence="3 4" key="1">
    <citation type="journal article" date="2018" name="Genet. Mol. Biol.">
        <title>The genome sequence of Dyella jiangningensis FCAV SCS01 from a lignocellulose-decomposing microbial consortium metagenome reveals potential for biotechnological applications.</title>
        <authorList>
            <person name="Desiderato J.G."/>
            <person name="Alvarenga D.O."/>
            <person name="Constancio M.T.L."/>
            <person name="Alves L.M.C."/>
            <person name="Varani A.M."/>
        </authorList>
    </citation>
    <scope>NUCLEOTIDE SEQUENCE [LARGE SCALE GENOMIC DNA]</scope>
    <source>
        <strain evidence="3 4">FCAV SCS01</strain>
    </source>
</reference>
<dbReference type="RefSeq" id="WP_111982917.1">
    <property type="nucleotide sequence ID" value="NZ_NFZS01000001.1"/>
</dbReference>
<feature type="chain" id="PRO_5016264501" description="Secreted protein" evidence="2">
    <location>
        <begin position="26"/>
        <end position="265"/>
    </location>
</feature>
<evidence type="ECO:0000313" key="4">
    <source>
        <dbReference type="Proteomes" id="UP000248926"/>
    </source>
</evidence>